<evidence type="ECO:0000313" key="3">
    <source>
        <dbReference type="Proteomes" id="UP000522864"/>
    </source>
</evidence>
<organism evidence="2 3">
    <name type="scientific">Pseudomonas gingeri</name>
    <dbReference type="NCBI Taxonomy" id="117681"/>
    <lineage>
        <taxon>Bacteria</taxon>
        <taxon>Pseudomonadati</taxon>
        <taxon>Pseudomonadota</taxon>
        <taxon>Gammaproteobacteria</taxon>
        <taxon>Pseudomonadales</taxon>
        <taxon>Pseudomonadaceae</taxon>
        <taxon>Pseudomonas</taxon>
    </lineage>
</organism>
<protein>
    <submittedName>
        <fullName evidence="2">Uncharacterized protein</fullName>
    </submittedName>
</protein>
<feature type="chain" id="PRO_5031442596" evidence="1">
    <location>
        <begin position="21"/>
        <end position="149"/>
    </location>
</feature>
<dbReference type="RefSeq" id="WP_152738669.1">
    <property type="nucleotide sequence ID" value="NZ_JACAQA010000007.1"/>
</dbReference>
<dbReference type="EMBL" id="JACAQA010000007">
    <property type="protein sequence ID" value="NWB85720.1"/>
    <property type="molecule type" value="Genomic_DNA"/>
</dbReference>
<proteinExistence type="predicted"/>
<accession>A0A7Y7WR44</accession>
<name>A0A7Y7WR44_9PSED</name>
<dbReference type="Proteomes" id="UP000522864">
    <property type="component" value="Unassembled WGS sequence"/>
</dbReference>
<feature type="signal peptide" evidence="1">
    <location>
        <begin position="1"/>
        <end position="20"/>
    </location>
</feature>
<reference evidence="2 3" key="1">
    <citation type="submission" date="2020-04" db="EMBL/GenBank/DDBJ databases">
        <title>Molecular characterization of pseudomonads from Agaricus bisporus reveal novel blotch 2 pathogens in Western Europe.</title>
        <authorList>
            <person name="Taparia T."/>
            <person name="Krijger M."/>
            <person name="Haynes E."/>
            <person name="Elpinstone J.G."/>
            <person name="Noble R."/>
            <person name="Van Der Wolf J."/>
        </authorList>
    </citation>
    <scope>NUCLEOTIDE SEQUENCE [LARGE SCALE GENOMIC DNA]</scope>
    <source>
        <strain evidence="2 3">G9001</strain>
    </source>
</reference>
<gene>
    <name evidence="2" type="ORF">HX830_12570</name>
</gene>
<comment type="caution">
    <text evidence="2">The sequence shown here is derived from an EMBL/GenBank/DDBJ whole genome shotgun (WGS) entry which is preliminary data.</text>
</comment>
<sequence length="149" mass="17132">MFKKAVFCLSLLATASSAYANDAIAYKDEFENQYSQCIENKLASDCWSKAFSGHFDKWQTKEKDLISKSQNTLSAWLGKHEIYKIHLTPKETKGEVFENRAYLIERDDGQLIGIHIGFRQVQGQWYVSELLVNADDAFIRSILDMPKIK</sequence>
<evidence type="ECO:0000313" key="2">
    <source>
        <dbReference type="EMBL" id="NWB85720.1"/>
    </source>
</evidence>
<keyword evidence="1" id="KW-0732">Signal</keyword>
<evidence type="ECO:0000256" key="1">
    <source>
        <dbReference type="SAM" id="SignalP"/>
    </source>
</evidence>
<dbReference type="AlphaFoldDB" id="A0A7Y7WR44"/>